<dbReference type="Proteomes" id="UP001157439">
    <property type="component" value="Unassembled WGS sequence"/>
</dbReference>
<gene>
    <name evidence="2" type="ORF">GCM10007894_07780</name>
</gene>
<accession>A0AA37TQJ8</accession>
<feature type="signal peptide" evidence="1">
    <location>
        <begin position="1"/>
        <end position="21"/>
    </location>
</feature>
<dbReference type="EMBL" id="BSPO01000002">
    <property type="protein sequence ID" value="GLS82801.1"/>
    <property type="molecule type" value="Genomic_DNA"/>
</dbReference>
<comment type="caution">
    <text evidence="2">The sequence shown here is derived from an EMBL/GenBank/DDBJ whole genome shotgun (WGS) entry which is preliminary data.</text>
</comment>
<keyword evidence="1" id="KW-0732">Signal</keyword>
<evidence type="ECO:0000313" key="3">
    <source>
        <dbReference type="Proteomes" id="UP001157439"/>
    </source>
</evidence>
<evidence type="ECO:0000313" key="2">
    <source>
        <dbReference type="EMBL" id="GLS82801.1"/>
    </source>
</evidence>
<protein>
    <recommendedName>
        <fullName evidence="4">DUF5666 domain-containing protein</fullName>
    </recommendedName>
</protein>
<dbReference type="AlphaFoldDB" id="A0AA37TQJ8"/>
<organism evidence="2 3">
    <name type="scientific">Paraferrimonas haliotis</name>
    <dbReference type="NCBI Taxonomy" id="2013866"/>
    <lineage>
        <taxon>Bacteria</taxon>
        <taxon>Pseudomonadati</taxon>
        <taxon>Pseudomonadota</taxon>
        <taxon>Gammaproteobacteria</taxon>
        <taxon>Alteromonadales</taxon>
        <taxon>Ferrimonadaceae</taxon>
        <taxon>Paraferrimonas</taxon>
    </lineage>
</organism>
<keyword evidence="3" id="KW-1185">Reference proteome</keyword>
<proteinExistence type="predicted"/>
<sequence length="241" mass="24679">MKKFAAILLTLFPLLSASAVADVLALSDGQTIHGKLISQNADTVEFEVAGQTLSFDSAQVASISFENKVAVADSQASPATTESNLLPSGTPITVTMTSGVNTRQHSAGHRFTAVLEHDLSADGQTIAKRGDKVFGVVADAGQSRRVAGTSNLTIEFTELLINNQMHSISSTAISAVTDNTAKDTVGRSARFAAVGGLANGSKGAKDAAKVGLGVSVLTSGNGINIPEGTLLEFQLAAPLAL</sequence>
<dbReference type="RefSeq" id="WP_198950898.1">
    <property type="nucleotide sequence ID" value="NZ_BSPO01000002.1"/>
</dbReference>
<feature type="chain" id="PRO_5041426685" description="DUF5666 domain-containing protein" evidence="1">
    <location>
        <begin position="22"/>
        <end position="241"/>
    </location>
</feature>
<evidence type="ECO:0008006" key="4">
    <source>
        <dbReference type="Google" id="ProtNLM"/>
    </source>
</evidence>
<reference evidence="2 3" key="1">
    <citation type="journal article" date="2014" name="Int. J. Syst. Evol. Microbiol.">
        <title>Complete genome sequence of Corynebacterium casei LMG S-19264T (=DSM 44701T), isolated from a smear-ripened cheese.</title>
        <authorList>
            <consortium name="US DOE Joint Genome Institute (JGI-PGF)"/>
            <person name="Walter F."/>
            <person name="Albersmeier A."/>
            <person name="Kalinowski J."/>
            <person name="Ruckert C."/>
        </authorList>
    </citation>
    <scope>NUCLEOTIDE SEQUENCE [LARGE SCALE GENOMIC DNA]</scope>
    <source>
        <strain evidence="2 3">NBRC 112785</strain>
    </source>
</reference>
<evidence type="ECO:0000256" key="1">
    <source>
        <dbReference type="SAM" id="SignalP"/>
    </source>
</evidence>
<name>A0AA37TQJ8_9GAMM</name>